<evidence type="ECO:0000313" key="7">
    <source>
        <dbReference type="EMBL" id="VVM08320.1"/>
    </source>
</evidence>
<keyword evidence="4" id="KW-0238">DNA-binding</keyword>
<keyword evidence="8" id="KW-1185">Reference proteome</keyword>
<name>A0A5E6MQC6_9BACT</name>
<gene>
    <name evidence="7" type="primary">sigW</name>
    <name evidence="7" type="ORF">MAMC_02054</name>
</gene>
<dbReference type="PANTHER" id="PTHR43133:SF8">
    <property type="entry name" value="RNA POLYMERASE SIGMA FACTOR HI_1459-RELATED"/>
    <property type="match status" value="1"/>
</dbReference>
<proteinExistence type="inferred from homology"/>
<dbReference type="OrthoDB" id="9780326at2"/>
<feature type="domain" description="RNA polymerase sigma factor 70 region 4 type 2" evidence="6">
    <location>
        <begin position="125"/>
        <end position="174"/>
    </location>
</feature>
<dbReference type="InterPro" id="IPR013325">
    <property type="entry name" value="RNA_pol_sigma_r2"/>
</dbReference>
<reference evidence="7" key="1">
    <citation type="submission" date="2019-09" db="EMBL/GenBank/DDBJ databases">
        <authorList>
            <person name="Cremers G."/>
        </authorList>
    </citation>
    <scope>NUCLEOTIDE SEQUENCE [LARGE SCALE GENOMIC DNA]</scope>
    <source>
        <strain evidence="7">3B</strain>
    </source>
</reference>
<dbReference type="SUPFAM" id="SSF88659">
    <property type="entry name" value="Sigma3 and sigma4 domains of RNA polymerase sigma factors"/>
    <property type="match status" value="1"/>
</dbReference>
<dbReference type="InterPro" id="IPR036388">
    <property type="entry name" value="WH-like_DNA-bd_sf"/>
</dbReference>
<evidence type="ECO:0000256" key="5">
    <source>
        <dbReference type="ARBA" id="ARBA00023163"/>
    </source>
</evidence>
<keyword evidence="5" id="KW-0804">Transcription</keyword>
<evidence type="ECO:0000313" key="8">
    <source>
        <dbReference type="Proteomes" id="UP000381693"/>
    </source>
</evidence>
<dbReference type="SUPFAM" id="SSF88946">
    <property type="entry name" value="Sigma2 domain of RNA polymerase sigma factors"/>
    <property type="match status" value="1"/>
</dbReference>
<dbReference type="Proteomes" id="UP000381693">
    <property type="component" value="Unassembled WGS sequence"/>
</dbReference>
<dbReference type="InterPro" id="IPR039425">
    <property type="entry name" value="RNA_pol_sigma-70-like"/>
</dbReference>
<accession>A0A5E6MQC6</accession>
<dbReference type="Pfam" id="PF08281">
    <property type="entry name" value="Sigma70_r4_2"/>
    <property type="match status" value="1"/>
</dbReference>
<dbReference type="InterPro" id="IPR013324">
    <property type="entry name" value="RNA_pol_sigma_r3/r4-like"/>
</dbReference>
<evidence type="ECO:0000256" key="1">
    <source>
        <dbReference type="ARBA" id="ARBA00010641"/>
    </source>
</evidence>
<dbReference type="CDD" id="cd06171">
    <property type="entry name" value="Sigma70_r4"/>
    <property type="match status" value="1"/>
</dbReference>
<evidence type="ECO:0000256" key="4">
    <source>
        <dbReference type="ARBA" id="ARBA00023125"/>
    </source>
</evidence>
<dbReference type="RefSeq" id="WP_142525941.1">
    <property type="nucleotide sequence ID" value="NZ_CABFUZ020000246.1"/>
</dbReference>
<dbReference type="GO" id="GO:0003677">
    <property type="term" value="F:DNA binding"/>
    <property type="evidence" value="ECO:0007669"/>
    <property type="project" value="UniProtKB-KW"/>
</dbReference>
<sequence>MNSEAGQDSLFHALLSAWEGKLLLYADSIIGDSESARDIVQQSFLKLAKALRGERRDSAGGGLPMEKDPQRRWRAWLFTVTRNGALDHLRKRKALVPEEVLRNVPSNEPTPRSSLERRDLVNQVFERLESLNRLQREAIRLRFQDDLSYKEIAQVMDVSISNVGFLLHVGLKKLRELLKEELQAMPSECDGGSL</sequence>
<comment type="caution">
    <text evidence="7">The sequence shown here is derived from an EMBL/GenBank/DDBJ whole genome shotgun (WGS) entry which is preliminary data.</text>
</comment>
<dbReference type="PANTHER" id="PTHR43133">
    <property type="entry name" value="RNA POLYMERASE ECF-TYPE SIGMA FACTO"/>
    <property type="match status" value="1"/>
</dbReference>
<keyword evidence="2" id="KW-0805">Transcription regulation</keyword>
<dbReference type="Gene3D" id="1.10.1740.10">
    <property type="match status" value="1"/>
</dbReference>
<organism evidence="7 8">
    <name type="scientific">Methylacidimicrobium cyclopophantes</name>
    <dbReference type="NCBI Taxonomy" id="1041766"/>
    <lineage>
        <taxon>Bacteria</taxon>
        <taxon>Pseudomonadati</taxon>
        <taxon>Verrucomicrobiota</taxon>
        <taxon>Methylacidimicrobium</taxon>
    </lineage>
</organism>
<dbReference type="AlphaFoldDB" id="A0A5E6MQC6"/>
<keyword evidence="3" id="KW-0731">Sigma factor</keyword>
<dbReference type="InterPro" id="IPR014284">
    <property type="entry name" value="RNA_pol_sigma-70_dom"/>
</dbReference>
<dbReference type="EMBL" id="CABFUZ020000246">
    <property type="protein sequence ID" value="VVM08320.1"/>
    <property type="molecule type" value="Genomic_DNA"/>
</dbReference>
<evidence type="ECO:0000256" key="2">
    <source>
        <dbReference type="ARBA" id="ARBA00023015"/>
    </source>
</evidence>
<dbReference type="NCBIfam" id="TIGR02937">
    <property type="entry name" value="sigma70-ECF"/>
    <property type="match status" value="1"/>
</dbReference>
<evidence type="ECO:0000259" key="6">
    <source>
        <dbReference type="Pfam" id="PF08281"/>
    </source>
</evidence>
<dbReference type="GO" id="GO:0006352">
    <property type="term" value="P:DNA-templated transcription initiation"/>
    <property type="evidence" value="ECO:0007669"/>
    <property type="project" value="InterPro"/>
</dbReference>
<dbReference type="GO" id="GO:0016987">
    <property type="term" value="F:sigma factor activity"/>
    <property type="evidence" value="ECO:0007669"/>
    <property type="project" value="UniProtKB-KW"/>
</dbReference>
<evidence type="ECO:0000256" key="3">
    <source>
        <dbReference type="ARBA" id="ARBA00023082"/>
    </source>
</evidence>
<comment type="similarity">
    <text evidence="1">Belongs to the sigma-70 factor family. ECF subfamily.</text>
</comment>
<protein>
    <submittedName>
        <fullName evidence="7">ECF RNA polymerase sigma factor SigW</fullName>
    </submittedName>
</protein>
<dbReference type="InterPro" id="IPR013249">
    <property type="entry name" value="RNA_pol_sigma70_r4_t2"/>
</dbReference>
<dbReference type="Gene3D" id="1.10.10.10">
    <property type="entry name" value="Winged helix-like DNA-binding domain superfamily/Winged helix DNA-binding domain"/>
    <property type="match status" value="1"/>
</dbReference>